<evidence type="ECO:0000313" key="2">
    <source>
        <dbReference type="Proteomes" id="UP001328107"/>
    </source>
</evidence>
<dbReference type="Proteomes" id="UP001328107">
    <property type="component" value="Unassembled WGS sequence"/>
</dbReference>
<reference evidence="2" key="1">
    <citation type="submission" date="2022-10" db="EMBL/GenBank/DDBJ databases">
        <title>Genome assembly of Pristionchus species.</title>
        <authorList>
            <person name="Yoshida K."/>
            <person name="Sommer R.J."/>
        </authorList>
    </citation>
    <scope>NUCLEOTIDE SEQUENCE [LARGE SCALE GENOMIC DNA]</scope>
    <source>
        <strain evidence="2">RS5460</strain>
    </source>
</reference>
<keyword evidence="2" id="KW-1185">Reference proteome</keyword>
<dbReference type="EMBL" id="BTRK01000003">
    <property type="protein sequence ID" value="GMR43391.1"/>
    <property type="molecule type" value="Genomic_DNA"/>
</dbReference>
<organism evidence="1 2">
    <name type="scientific">Pristionchus mayeri</name>
    <dbReference type="NCBI Taxonomy" id="1317129"/>
    <lineage>
        <taxon>Eukaryota</taxon>
        <taxon>Metazoa</taxon>
        <taxon>Ecdysozoa</taxon>
        <taxon>Nematoda</taxon>
        <taxon>Chromadorea</taxon>
        <taxon>Rhabditida</taxon>
        <taxon>Rhabditina</taxon>
        <taxon>Diplogasteromorpha</taxon>
        <taxon>Diplogasteroidea</taxon>
        <taxon>Neodiplogasteridae</taxon>
        <taxon>Pristionchus</taxon>
    </lineage>
</organism>
<name>A0AAN4ZQU6_9BILA</name>
<accession>A0AAN4ZQU6</accession>
<sequence length="67" mass="7555">LIVFGVCAFEEETVNLLPVIPLMALRLLLCRRTRTTAIMAPITKTDPTKPHTTSIHTTFDIEPEYTI</sequence>
<feature type="non-terminal residue" evidence="1">
    <location>
        <position position="1"/>
    </location>
</feature>
<evidence type="ECO:0000313" key="1">
    <source>
        <dbReference type="EMBL" id="GMR43391.1"/>
    </source>
</evidence>
<proteinExistence type="predicted"/>
<comment type="caution">
    <text evidence="1">The sequence shown here is derived from an EMBL/GenBank/DDBJ whole genome shotgun (WGS) entry which is preliminary data.</text>
</comment>
<gene>
    <name evidence="1" type="ORF">PMAYCL1PPCAC_13586</name>
</gene>
<dbReference type="AlphaFoldDB" id="A0AAN4ZQU6"/>
<protein>
    <submittedName>
        <fullName evidence="1">Uncharacterized protein</fullName>
    </submittedName>
</protein>